<dbReference type="Proteomes" id="UP000199300">
    <property type="component" value="Unassembled WGS sequence"/>
</dbReference>
<reference evidence="11 12" key="1">
    <citation type="submission" date="2016-10" db="EMBL/GenBank/DDBJ databases">
        <authorList>
            <person name="de Groot N.N."/>
        </authorList>
    </citation>
    <scope>NUCLEOTIDE SEQUENCE [LARGE SCALE GENOMIC DNA]</scope>
    <source>
        <strain evidence="11 12">CGMCC 1.10434</strain>
    </source>
</reference>
<dbReference type="PANTHER" id="PTHR33909:SF1">
    <property type="entry name" value="SEC TRANSLOCON ACCESSORY COMPLEX SUBUNIT YAJC"/>
    <property type="match status" value="1"/>
</dbReference>
<name>A0A1H8P0G5_9BACI</name>
<comment type="similarity">
    <text evidence="2">Belongs to the YajC family.</text>
</comment>
<evidence type="ECO:0000256" key="6">
    <source>
        <dbReference type="ARBA" id="ARBA00022927"/>
    </source>
</evidence>
<keyword evidence="3" id="KW-0813">Transport</keyword>
<keyword evidence="5 10" id="KW-0812">Transmembrane</keyword>
<keyword evidence="6" id="KW-0653">Protein transport</keyword>
<evidence type="ECO:0000313" key="12">
    <source>
        <dbReference type="Proteomes" id="UP000199300"/>
    </source>
</evidence>
<protein>
    <submittedName>
        <fullName evidence="11">Preprotein translocase subunit YajC</fullName>
    </submittedName>
</protein>
<keyword evidence="9 10" id="KW-0472">Membrane</keyword>
<dbReference type="SMART" id="SM01323">
    <property type="entry name" value="YajC"/>
    <property type="match status" value="1"/>
</dbReference>
<evidence type="ECO:0000256" key="4">
    <source>
        <dbReference type="ARBA" id="ARBA00022475"/>
    </source>
</evidence>
<evidence type="ECO:0000256" key="1">
    <source>
        <dbReference type="ARBA" id="ARBA00004162"/>
    </source>
</evidence>
<gene>
    <name evidence="11" type="ORF">SAMN04488134_106163</name>
</gene>
<dbReference type="PRINTS" id="PR01853">
    <property type="entry name" value="YAJCTRNLCASE"/>
</dbReference>
<feature type="transmembrane region" description="Helical" evidence="10">
    <location>
        <begin position="6"/>
        <end position="25"/>
    </location>
</feature>
<dbReference type="EMBL" id="FODJ01000006">
    <property type="protein sequence ID" value="SEO35241.1"/>
    <property type="molecule type" value="Genomic_DNA"/>
</dbReference>
<evidence type="ECO:0000313" key="11">
    <source>
        <dbReference type="EMBL" id="SEO35241.1"/>
    </source>
</evidence>
<dbReference type="GO" id="GO:0015031">
    <property type="term" value="P:protein transport"/>
    <property type="evidence" value="ECO:0007669"/>
    <property type="project" value="UniProtKB-KW"/>
</dbReference>
<keyword evidence="8" id="KW-0811">Translocation</keyword>
<dbReference type="GO" id="GO:0005886">
    <property type="term" value="C:plasma membrane"/>
    <property type="evidence" value="ECO:0007669"/>
    <property type="project" value="UniProtKB-SubCell"/>
</dbReference>
<proteinExistence type="inferred from homology"/>
<dbReference type="OrthoDB" id="9800132at2"/>
<dbReference type="Pfam" id="PF02699">
    <property type="entry name" value="YajC"/>
    <property type="match status" value="1"/>
</dbReference>
<evidence type="ECO:0000256" key="9">
    <source>
        <dbReference type="ARBA" id="ARBA00023136"/>
    </source>
</evidence>
<keyword evidence="4" id="KW-1003">Cell membrane</keyword>
<dbReference type="InterPro" id="IPR003849">
    <property type="entry name" value="Preprotein_translocase_YajC"/>
</dbReference>
<dbReference type="PANTHER" id="PTHR33909">
    <property type="entry name" value="SEC TRANSLOCON ACCESSORY COMPLEX SUBUNIT YAJC"/>
    <property type="match status" value="1"/>
</dbReference>
<dbReference type="RefSeq" id="WP_091497594.1">
    <property type="nucleotide sequence ID" value="NZ_FODJ01000006.1"/>
</dbReference>
<comment type="subcellular location">
    <subcellularLocation>
        <location evidence="1">Cell membrane</location>
        <topology evidence="1">Single-pass membrane protein</topology>
    </subcellularLocation>
</comment>
<keyword evidence="12" id="KW-1185">Reference proteome</keyword>
<keyword evidence="7 10" id="KW-1133">Transmembrane helix</keyword>
<accession>A0A1H8P0G5</accession>
<dbReference type="STRING" id="872970.SAMN04488134_106163"/>
<evidence type="ECO:0000256" key="3">
    <source>
        <dbReference type="ARBA" id="ARBA00022448"/>
    </source>
</evidence>
<dbReference type="AlphaFoldDB" id="A0A1H8P0G5"/>
<evidence type="ECO:0000256" key="5">
    <source>
        <dbReference type="ARBA" id="ARBA00022692"/>
    </source>
</evidence>
<evidence type="ECO:0000256" key="7">
    <source>
        <dbReference type="ARBA" id="ARBA00022989"/>
    </source>
</evidence>
<dbReference type="NCBIfam" id="TIGR00739">
    <property type="entry name" value="yajC"/>
    <property type="match status" value="1"/>
</dbReference>
<organism evidence="11 12">
    <name type="scientific">Amphibacillus marinus</name>
    <dbReference type="NCBI Taxonomy" id="872970"/>
    <lineage>
        <taxon>Bacteria</taxon>
        <taxon>Bacillati</taxon>
        <taxon>Bacillota</taxon>
        <taxon>Bacilli</taxon>
        <taxon>Bacillales</taxon>
        <taxon>Bacillaceae</taxon>
        <taxon>Amphibacillus</taxon>
    </lineage>
</organism>
<sequence length="99" mass="10949">MEGALGGLLSFSPILLMGLVFYLFLIRPQQKRQKEVSQMQSDLKKGDQIVTIGGLYGTVDAIDEDKIVITVDKGHKLTFDRNAIKRVVAQSDTTPAEQI</sequence>
<evidence type="ECO:0000256" key="10">
    <source>
        <dbReference type="SAM" id="Phobius"/>
    </source>
</evidence>
<evidence type="ECO:0000256" key="2">
    <source>
        <dbReference type="ARBA" id="ARBA00006742"/>
    </source>
</evidence>
<evidence type="ECO:0000256" key="8">
    <source>
        <dbReference type="ARBA" id="ARBA00023010"/>
    </source>
</evidence>